<organism evidence="8 9">
    <name type="scientific">Catenovulum adriaticum</name>
    <dbReference type="NCBI Taxonomy" id="2984846"/>
    <lineage>
        <taxon>Bacteria</taxon>
        <taxon>Pseudomonadati</taxon>
        <taxon>Pseudomonadota</taxon>
        <taxon>Gammaproteobacteria</taxon>
        <taxon>Alteromonadales</taxon>
        <taxon>Alteromonadaceae</taxon>
        <taxon>Catenovulum</taxon>
    </lineage>
</organism>
<feature type="domain" description="SusD-like N-terminal" evidence="7">
    <location>
        <begin position="110"/>
        <end position="230"/>
    </location>
</feature>
<gene>
    <name evidence="8" type="ORF">OLW01_14780</name>
</gene>
<feature type="domain" description="RagB/SusD" evidence="6">
    <location>
        <begin position="284"/>
        <end position="587"/>
    </location>
</feature>
<sequence>MKKLTSLLTASALAVGLSGCGDLDKNPKGALTEEQVTAPEQIDQLVIASYAFLGNDHYTIPHSFWATGNLRSGDAHKGGNGPGDIFYYHALSMFTPLIPDMASYPPDFADINGNMWERFYAAISRTNAALNAVSEAELSNKAQVQSELRFVRGIFYFWLKIHYKHIPYIDETVSVDEIMQISNADLTDQELWEKIAGDFEFAAANLPEQQDDVGRANKYSAQAFLAKVRLFQAYEQNDQNEVVNINKELLSQVVELVDSIEASGQYELNDDYAKNFLHEFENSKESVFAIQRSTDDGTPDGKGNFAFALNGPQINMDVYYGCCGFHIPTDNLVNAFKVDLNGLPQFDTFNDELYQKNSDIVDPRLDSTVGMPEKPFKYDPNLVVDLDWARDANNYGTYVSMKELETPDCNCLSKNGPFTISSLNTDLIRYSDVLLWKAEALIQLDRWDEALPIINKIRKRAQDSIAKFQNANGSKTDIGASAEYRVGLYDAFANKDEAFEALRWERRLEFAMEGFRFFDLVRWGVAAETLNGYLAVEKTRKPYLAGDPEKESDDAFFVKGKHEFMPIPQEQINLSQQGAVYIQNAGY</sequence>
<dbReference type="InterPro" id="IPR011990">
    <property type="entry name" value="TPR-like_helical_dom_sf"/>
</dbReference>
<keyword evidence="3" id="KW-0732">Signal</keyword>
<dbReference type="Pfam" id="PF07980">
    <property type="entry name" value="SusD_RagB"/>
    <property type="match status" value="1"/>
</dbReference>
<dbReference type="Gene3D" id="1.25.40.390">
    <property type="match status" value="1"/>
</dbReference>
<evidence type="ECO:0000313" key="8">
    <source>
        <dbReference type="EMBL" id="WAJ71983.1"/>
    </source>
</evidence>
<dbReference type="EMBL" id="CP109966">
    <property type="protein sequence ID" value="WAJ71983.1"/>
    <property type="molecule type" value="Genomic_DNA"/>
</dbReference>
<dbReference type="InterPro" id="IPR012944">
    <property type="entry name" value="SusD_RagB_dom"/>
</dbReference>
<keyword evidence="8" id="KW-0614">Plasmid</keyword>
<accession>A0ABY7AR06</accession>
<dbReference type="InterPro" id="IPR033985">
    <property type="entry name" value="SusD-like_N"/>
</dbReference>
<keyword evidence="9" id="KW-1185">Reference proteome</keyword>
<reference evidence="8" key="1">
    <citation type="submission" date="2022-10" db="EMBL/GenBank/DDBJ databases">
        <title>Catenovulum adriacola sp. nov. isolated in the Harbour of Susak.</title>
        <authorList>
            <person name="Schoch T."/>
            <person name="Reich S.J."/>
            <person name="Stoeferle S."/>
            <person name="Flaiz M."/>
            <person name="Kazda M."/>
            <person name="Riedel C.U."/>
            <person name="Duerre P."/>
        </authorList>
    </citation>
    <scope>NUCLEOTIDE SEQUENCE</scope>
    <source>
        <strain evidence="8">TS8</strain>
        <plasmid evidence="8">pCadTS8_1</plasmid>
    </source>
</reference>
<comment type="similarity">
    <text evidence="2">Belongs to the SusD family.</text>
</comment>
<dbReference type="PROSITE" id="PS51257">
    <property type="entry name" value="PROKAR_LIPOPROTEIN"/>
    <property type="match status" value="1"/>
</dbReference>
<dbReference type="Proteomes" id="UP001163726">
    <property type="component" value="Plasmid pCadTS8_1"/>
</dbReference>
<evidence type="ECO:0000256" key="2">
    <source>
        <dbReference type="ARBA" id="ARBA00006275"/>
    </source>
</evidence>
<name>A0ABY7AR06_9ALTE</name>
<evidence type="ECO:0000259" key="6">
    <source>
        <dbReference type="Pfam" id="PF07980"/>
    </source>
</evidence>
<evidence type="ECO:0000256" key="5">
    <source>
        <dbReference type="ARBA" id="ARBA00023237"/>
    </source>
</evidence>
<evidence type="ECO:0000259" key="7">
    <source>
        <dbReference type="Pfam" id="PF14322"/>
    </source>
</evidence>
<dbReference type="RefSeq" id="WP_268076701.1">
    <property type="nucleotide sequence ID" value="NZ_CP109966.1"/>
</dbReference>
<evidence type="ECO:0000256" key="3">
    <source>
        <dbReference type="ARBA" id="ARBA00022729"/>
    </source>
</evidence>
<dbReference type="Pfam" id="PF14322">
    <property type="entry name" value="SusD-like_3"/>
    <property type="match status" value="1"/>
</dbReference>
<geneLocation type="plasmid" evidence="8 9">
    <name>pCadTS8_1</name>
</geneLocation>
<evidence type="ECO:0000256" key="4">
    <source>
        <dbReference type="ARBA" id="ARBA00023136"/>
    </source>
</evidence>
<evidence type="ECO:0000256" key="1">
    <source>
        <dbReference type="ARBA" id="ARBA00004442"/>
    </source>
</evidence>
<keyword evidence="5" id="KW-0998">Cell outer membrane</keyword>
<proteinExistence type="inferred from homology"/>
<dbReference type="SUPFAM" id="SSF48452">
    <property type="entry name" value="TPR-like"/>
    <property type="match status" value="1"/>
</dbReference>
<evidence type="ECO:0000313" key="9">
    <source>
        <dbReference type="Proteomes" id="UP001163726"/>
    </source>
</evidence>
<comment type="subcellular location">
    <subcellularLocation>
        <location evidence="1">Cell outer membrane</location>
    </subcellularLocation>
</comment>
<protein>
    <submittedName>
        <fullName evidence="8">RagB/SusD family nutrient uptake outer membrane protein</fullName>
    </submittedName>
</protein>
<keyword evidence="4" id="KW-0472">Membrane</keyword>